<dbReference type="InterPro" id="IPR013320">
    <property type="entry name" value="ConA-like_dom_sf"/>
</dbReference>
<organism evidence="12 13">
    <name type="scientific">Viridothelium virens</name>
    <name type="common">Speckled blister lichen</name>
    <name type="synonym">Trypethelium virens</name>
    <dbReference type="NCBI Taxonomy" id="1048519"/>
    <lineage>
        <taxon>Eukaryota</taxon>
        <taxon>Fungi</taxon>
        <taxon>Dikarya</taxon>
        <taxon>Ascomycota</taxon>
        <taxon>Pezizomycotina</taxon>
        <taxon>Dothideomycetes</taxon>
        <taxon>Dothideomycetes incertae sedis</taxon>
        <taxon>Trypetheliales</taxon>
        <taxon>Trypetheliaceae</taxon>
        <taxon>Viridothelium</taxon>
    </lineage>
</organism>
<dbReference type="CDD" id="cd02180">
    <property type="entry name" value="GH16_fungal_KRE6_glucanase"/>
    <property type="match status" value="1"/>
</dbReference>
<reference evidence="12" key="1">
    <citation type="journal article" date="2020" name="Stud. Mycol.">
        <title>101 Dothideomycetes genomes: a test case for predicting lifestyles and emergence of pathogens.</title>
        <authorList>
            <person name="Haridas S."/>
            <person name="Albert R."/>
            <person name="Binder M."/>
            <person name="Bloem J."/>
            <person name="Labutti K."/>
            <person name="Salamov A."/>
            <person name="Andreopoulos B."/>
            <person name="Baker S."/>
            <person name="Barry K."/>
            <person name="Bills G."/>
            <person name="Bluhm B."/>
            <person name="Cannon C."/>
            <person name="Castanera R."/>
            <person name="Culley D."/>
            <person name="Daum C."/>
            <person name="Ezra D."/>
            <person name="Gonzalez J."/>
            <person name="Henrissat B."/>
            <person name="Kuo A."/>
            <person name="Liang C."/>
            <person name="Lipzen A."/>
            <person name="Lutzoni F."/>
            <person name="Magnuson J."/>
            <person name="Mondo S."/>
            <person name="Nolan M."/>
            <person name="Ohm R."/>
            <person name="Pangilinan J."/>
            <person name="Park H.-J."/>
            <person name="Ramirez L."/>
            <person name="Alfaro M."/>
            <person name="Sun H."/>
            <person name="Tritt A."/>
            <person name="Yoshinaga Y."/>
            <person name="Zwiers L.-H."/>
            <person name="Turgeon B."/>
            <person name="Goodwin S."/>
            <person name="Spatafora J."/>
            <person name="Crous P."/>
            <person name="Grigoriev I."/>
        </authorList>
    </citation>
    <scope>NUCLEOTIDE SEQUENCE</scope>
    <source>
        <strain evidence="12">Tuck. ex Michener</strain>
    </source>
</reference>
<keyword evidence="6 10" id="KW-0472">Membrane</keyword>
<evidence type="ECO:0000259" key="11">
    <source>
        <dbReference type="PROSITE" id="PS51762"/>
    </source>
</evidence>
<evidence type="ECO:0000256" key="3">
    <source>
        <dbReference type="ARBA" id="ARBA00022692"/>
    </source>
</evidence>
<dbReference type="PANTHER" id="PTHR31361:SF14">
    <property type="entry name" value="GH16 DOMAIN-CONTAINING PROTEIN"/>
    <property type="match status" value="1"/>
</dbReference>
<keyword evidence="8" id="KW-0961">Cell wall biogenesis/degradation</keyword>
<comment type="subcellular location">
    <subcellularLocation>
        <location evidence="1">Membrane</location>
        <topology evidence="1">Single-pass type II membrane protein</topology>
    </subcellularLocation>
</comment>
<evidence type="ECO:0000256" key="2">
    <source>
        <dbReference type="ARBA" id="ARBA00010962"/>
    </source>
</evidence>
<evidence type="ECO:0000313" key="12">
    <source>
        <dbReference type="EMBL" id="KAF2233596.1"/>
    </source>
</evidence>
<dbReference type="AlphaFoldDB" id="A0A6A6H695"/>
<dbReference type="Pfam" id="PF03935">
    <property type="entry name" value="SKN1_KRE6_Sbg1"/>
    <property type="match status" value="1"/>
</dbReference>
<evidence type="ECO:0000256" key="6">
    <source>
        <dbReference type="ARBA" id="ARBA00023136"/>
    </source>
</evidence>
<dbReference type="EMBL" id="ML991805">
    <property type="protein sequence ID" value="KAF2233596.1"/>
    <property type="molecule type" value="Genomic_DNA"/>
</dbReference>
<dbReference type="GO" id="GO:0005886">
    <property type="term" value="C:plasma membrane"/>
    <property type="evidence" value="ECO:0007669"/>
    <property type="project" value="TreeGrafter"/>
</dbReference>
<feature type="region of interest" description="Disordered" evidence="9">
    <location>
        <begin position="1"/>
        <end position="82"/>
    </location>
</feature>
<evidence type="ECO:0000256" key="7">
    <source>
        <dbReference type="ARBA" id="ARBA00023180"/>
    </source>
</evidence>
<evidence type="ECO:0000256" key="4">
    <source>
        <dbReference type="ARBA" id="ARBA00022968"/>
    </source>
</evidence>
<keyword evidence="13" id="KW-1185">Reference proteome</keyword>
<evidence type="ECO:0000313" key="13">
    <source>
        <dbReference type="Proteomes" id="UP000800092"/>
    </source>
</evidence>
<dbReference type="InterPro" id="IPR000757">
    <property type="entry name" value="Beta-glucanase-like"/>
</dbReference>
<dbReference type="SUPFAM" id="SSF49899">
    <property type="entry name" value="Concanavalin A-like lectins/glucanases"/>
    <property type="match status" value="1"/>
</dbReference>
<name>A0A6A6H695_VIRVR</name>
<protein>
    <submittedName>
        <fullName evidence="12">Glycoside hydrolase family 16 protein</fullName>
    </submittedName>
</protein>
<sequence>MRSSNSLPPRLRRPPKSISDLGFDFTRYFNPAGHSRKNSTNPVYASESRKCSAVALPDSNSEKQLSEQPKRTESPEKSIHSTDSEKLFYPFLDDSLTGPGVEDAGHTFPLFVSDKEFDDDMHMPGADDDVRYRPRWRDHFSKDNFVSTIGMFLMLGGLVFVFIVLPVLSYTGTWLLDYPYVTPLDQMPGYGKQPPPQSWAWVNDRKYPLLQNIRSGLIDPDTPQSALTAPGVNGENLVLVFSDEFNDQNRTFYPGDDPFFYAFDGWYGATKDLDYYDPDAVTTYNGVLELRLDRFVNHGLQFRSGMLHSWNQLCLKGGRFEVSVSLPGPGGFQGLWPGVWTMGNLGRPGYLATTDGMWPYTYDSCDAGITPNQSDHGGLSNLPGQRLPSCTCGGQDHPTPGNGRGAPEIDILEASADQVSQVGLVTQSYQVAPFDVWYMPDRQYTEFPDYNLSYPNSYVGGPYQQALSSDTMINNSWYDGRFYQKYAFEYTPGGGEDGQITWFAANDVTWHLDGRAIGQNGNVGPRLISEEPMSLVMNLGLSTSWSNLDWANLRFPTVMRIDYVRWYQEKGQEMVTCDPPGYETTEYIKKHPEAYNNPNYTSWSAAGYQRPLNILMDGC</sequence>
<dbReference type="Gene3D" id="2.60.120.200">
    <property type="match status" value="1"/>
</dbReference>
<dbReference type="PANTHER" id="PTHR31361">
    <property type="entry name" value="BETA-GLUCAN SYNTHESIS-ASSOCIATED PROTEIN KRE6-RELATED"/>
    <property type="match status" value="1"/>
</dbReference>
<keyword evidence="12" id="KW-0378">Hydrolase</keyword>
<dbReference type="PROSITE" id="PS51762">
    <property type="entry name" value="GH16_2"/>
    <property type="match status" value="1"/>
</dbReference>
<comment type="similarity">
    <text evidence="2">Belongs to the SKN1/KRE6 family.</text>
</comment>
<keyword evidence="5 10" id="KW-1133">Transmembrane helix</keyword>
<evidence type="ECO:0000256" key="10">
    <source>
        <dbReference type="SAM" id="Phobius"/>
    </source>
</evidence>
<evidence type="ECO:0000256" key="9">
    <source>
        <dbReference type="SAM" id="MobiDB-lite"/>
    </source>
</evidence>
<dbReference type="GO" id="GO:0005789">
    <property type="term" value="C:endoplasmic reticulum membrane"/>
    <property type="evidence" value="ECO:0007669"/>
    <property type="project" value="TreeGrafter"/>
</dbReference>
<dbReference type="InterPro" id="IPR005629">
    <property type="entry name" value="Skn1/Kre6/Sbg1"/>
</dbReference>
<dbReference type="GO" id="GO:0031505">
    <property type="term" value="P:fungal-type cell wall organization"/>
    <property type="evidence" value="ECO:0007669"/>
    <property type="project" value="TreeGrafter"/>
</dbReference>
<feature type="compositionally biased region" description="Basic and acidic residues" evidence="9">
    <location>
        <begin position="60"/>
        <end position="82"/>
    </location>
</feature>
<dbReference type="Proteomes" id="UP000800092">
    <property type="component" value="Unassembled WGS sequence"/>
</dbReference>
<evidence type="ECO:0000256" key="8">
    <source>
        <dbReference type="ARBA" id="ARBA00023316"/>
    </source>
</evidence>
<proteinExistence type="inferred from homology"/>
<keyword evidence="4" id="KW-0735">Signal-anchor</keyword>
<dbReference type="GO" id="GO:0006078">
    <property type="term" value="P:(1-&gt;6)-beta-D-glucan biosynthetic process"/>
    <property type="evidence" value="ECO:0007669"/>
    <property type="project" value="TreeGrafter"/>
</dbReference>
<evidence type="ECO:0000256" key="1">
    <source>
        <dbReference type="ARBA" id="ARBA00004606"/>
    </source>
</evidence>
<accession>A0A6A6H695</accession>
<feature type="transmembrane region" description="Helical" evidence="10">
    <location>
        <begin position="145"/>
        <end position="168"/>
    </location>
</feature>
<keyword evidence="3 10" id="KW-0812">Transmembrane</keyword>
<gene>
    <name evidence="12" type="ORF">EV356DRAFT_448093</name>
</gene>
<feature type="domain" description="GH16" evidence="11">
    <location>
        <begin position="222"/>
        <end position="572"/>
    </location>
</feature>
<dbReference type="GO" id="GO:0015926">
    <property type="term" value="F:glucosidase activity"/>
    <property type="evidence" value="ECO:0007669"/>
    <property type="project" value="TreeGrafter"/>
</dbReference>
<keyword evidence="7" id="KW-0325">Glycoprotein</keyword>
<dbReference type="OrthoDB" id="412647at2759"/>
<evidence type="ECO:0000256" key="5">
    <source>
        <dbReference type="ARBA" id="ARBA00022989"/>
    </source>
</evidence>